<evidence type="ECO:0000313" key="1">
    <source>
        <dbReference type="EMBL" id="KAH7987991.1"/>
    </source>
</evidence>
<sequence length="200" mass="22151">MEAVRGAPLQILLNKPQRGCGDRGRSSRRRSRCPVEPGGFDWVRFWEQAGWEAPGPWRKGTPDPGSTGAVLTTPYPGRALDFVKMQWFPARPRPLVEREARTMQKESQEEKLPELFSASFSRGFLAELGARSTSPGPGEPGAPPATTSVAVLAFIGFFVGFFLSGASVWFAYRSHLCSLWEIAKVCAIRVSRLQSQILQR</sequence>
<evidence type="ECO:0000313" key="2">
    <source>
        <dbReference type="Proteomes" id="UP000827872"/>
    </source>
</evidence>
<proteinExistence type="predicted"/>
<gene>
    <name evidence="1" type="ORF">K3G42_002913</name>
</gene>
<name>A0ACB8E6T5_9SAUR</name>
<comment type="caution">
    <text evidence="1">The sequence shown here is derived from an EMBL/GenBank/DDBJ whole genome shotgun (WGS) entry which is preliminary data.</text>
</comment>
<dbReference type="Proteomes" id="UP000827872">
    <property type="component" value="Linkage Group LG10"/>
</dbReference>
<keyword evidence="2" id="KW-1185">Reference proteome</keyword>
<accession>A0ACB8E6T5</accession>
<dbReference type="EMBL" id="CM037623">
    <property type="protein sequence ID" value="KAH7987991.1"/>
    <property type="molecule type" value="Genomic_DNA"/>
</dbReference>
<reference evidence="1" key="1">
    <citation type="submission" date="2021-08" db="EMBL/GenBank/DDBJ databases">
        <title>The first chromosome-level gecko genome reveals the dynamic sex chromosomes of Neotropical dwarf geckos (Sphaerodactylidae: Sphaerodactylus).</title>
        <authorList>
            <person name="Pinto B.J."/>
            <person name="Keating S.E."/>
            <person name="Gamble T."/>
        </authorList>
    </citation>
    <scope>NUCLEOTIDE SEQUENCE</scope>
    <source>
        <strain evidence="1">TG3544</strain>
    </source>
</reference>
<organism evidence="1 2">
    <name type="scientific">Sphaerodactylus townsendi</name>
    <dbReference type="NCBI Taxonomy" id="933632"/>
    <lineage>
        <taxon>Eukaryota</taxon>
        <taxon>Metazoa</taxon>
        <taxon>Chordata</taxon>
        <taxon>Craniata</taxon>
        <taxon>Vertebrata</taxon>
        <taxon>Euteleostomi</taxon>
        <taxon>Lepidosauria</taxon>
        <taxon>Squamata</taxon>
        <taxon>Bifurcata</taxon>
        <taxon>Gekkota</taxon>
        <taxon>Sphaerodactylidae</taxon>
        <taxon>Sphaerodactylus</taxon>
    </lineage>
</organism>
<protein>
    <submittedName>
        <fullName evidence="1">Uncharacterized protein</fullName>
    </submittedName>
</protein>